<dbReference type="SUPFAM" id="SSF51283">
    <property type="entry name" value="dUTPase-like"/>
    <property type="match status" value="1"/>
</dbReference>
<gene>
    <name evidence="4" type="ORF">LCGC14_3050410</name>
</gene>
<dbReference type="GO" id="GO:0015949">
    <property type="term" value="P:nucleobase-containing small molecule interconversion"/>
    <property type="evidence" value="ECO:0007669"/>
    <property type="project" value="TreeGrafter"/>
</dbReference>
<feature type="compositionally biased region" description="Basic and acidic residues" evidence="3">
    <location>
        <begin position="180"/>
        <end position="192"/>
    </location>
</feature>
<accession>A0A0F8YUV7</accession>
<evidence type="ECO:0000313" key="4">
    <source>
        <dbReference type="EMBL" id="KKK57844.1"/>
    </source>
</evidence>
<proteinExistence type="predicted"/>
<feature type="region of interest" description="Disordered" evidence="3">
    <location>
        <begin position="170"/>
        <end position="192"/>
    </location>
</feature>
<dbReference type="CDD" id="cd07557">
    <property type="entry name" value="trimeric_dUTPase"/>
    <property type="match status" value="1"/>
</dbReference>
<comment type="caution">
    <text evidence="4">The sequence shown here is derived from an EMBL/GenBank/DDBJ whole genome shotgun (WGS) entry which is preliminary data.</text>
</comment>
<keyword evidence="2" id="KW-0546">Nucleotide metabolism</keyword>
<dbReference type="GO" id="GO:0008829">
    <property type="term" value="F:dCTP deaminase activity"/>
    <property type="evidence" value="ECO:0007669"/>
    <property type="project" value="InterPro"/>
</dbReference>
<sequence length="192" mass="21763">MILTGPEIKKQIELGHISIDPFIPENVGENAIDMRLSNTLRFYVSEDNSSYRLIQEPVSLDMRRETKTIEMTIPERGLLLRPGILYLGNTIETIHSDRYVSHITGRSSVGRLGLAIHWTAGIIDVGFRGQITLEMVVVQPLMVYPNVRICQLLFEDTIGEKVQYKGRYQNQSGPVASRGFNEEHGSFSETRK</sequence>
<dbReference type="EMBL" id="LAZR01064271">
    <property type="protein sequence ID" value="KKK57844.1"/>
    <property type="molecule type" value="Genomic_DNA"/>
</dbReference>
<dbReference type="InterPro" id="IPR011962">
    <property type="entry name" value="dCTP_deaminase"/>
</dbReference>
<dbReference type="InterPro" id="IPR036157">
    <property type="entry name" value="dUTPase-like_sf"/>
</dbReference>
<evidence type="ECO:0000256" key="2">
    <source>
        <dbReference type="ARBA" id="ARBA00023080"/>
    </source>
</evidence>
<dbReference type="PANTHER" id="PTHR42680:SF3">
    <property type="entry name" value="DCTP DEAMINASE"/>
    <property type="match status" value="1"/>
</dbReference>
<evidence type="ECO:0000256" key="1">
    <source>
        <dbReference type="ARBA" id="ARBA00022801"/>
    </source>
</evidence>
<organism evidence="4">
    <name type="scientific">marine sediment metagenome</name>
    <dbReference type="NCBI Taxonomy" id="412755"/>
    <lineage>
        <taxon>unclassified sequences</taxon>
        <taxon>metagenomes</taxon>
        <taxon>ecological metagenomes</taxon>
    </lineage>
</organism>
<evidence type="ECO:0000256" key="3">
    <source>
        <dbReference type="SAM" id="MobiDB-lite"/>
    </source>
</evidence>
<protein>
    <submittedName>
        <fullName evidence="4">Uncharacterized protein</fullName>
    </submittedName>
</protein>
<dbReference type="InterPro" id="IPR033704">
    <property type="entry name" value="dUTPase_trimeric"/>
</dbReference>
<reference evidence="4" key="1">
    <citation type="journal article" date="2015" name="Nature">
        <title>Complex archaea that bridge the gap between prokaryotes and eukaryotes.</title>
        <authorList>
            <person name="Spang A."/>
            <person name="Saw J.H."/>
            <person name="Jorgensen S.L."/>
            <person name="Zaremba-Niedzwiedzka K."/>
            <person name="Martijn J."/>
            <person name="Lind A.E."/>
            <person name="van Eijk R."/>
            <person name="Schleper C."/>
            <person name="Guy L."/>
            <person name="Ettema T.J."/>
        </authorList>
    </citation>
    <scope>NUCLEOTIDE SEQUENCE</scope>
</reference>
<dbReference type="AlphaFoldDB" id="A0A0F8YUV7"/>
<dbReference type="Pfam" id="PF22769">
    <property type="entry name" value="DCD"/>
    <property type="match status" value="1"/>
</dbReference>
<keyword evidence="1" id="KW-0378">Hydrolase</keyword>
<dbReference type="Gene3D" id="2.70.40.10">
    <property type="match status" value="1"/>
</dbReference>
<name>A0A0F8YUV7_9ZZZZ</name>
<dbReference type="GO" id="GO:0006229">
    <property type="term" value="P:dUTP biosynthetic process"/>
    <property type="evidence" value="ECO:0007669"/>
    <property type="project" value="InterPro"/>
</dbReference>
<dbReference type="PANTHER" id="PTHR42680">
    <property type="entry name" value="DCTP DEAMINASE"/>
    <property type="match status" value="1"/>
</dbReference>
<dbReference type="NCBIfam" id="TIGR02274">
    <property type="entry name" value="dCTP_deam"/>
    <property type="match status" value="1"/>
</dbReference>